<sequence length="86" mass="9913">MADTCTHLDTIRHVTPNTDGCEECLKMGAEWVHLRLCLTCGHVGCCDSSRYKHATKHFHRTKHPMVQSIEPGESWKWCYVDEVLIE</sequence>
<dbReference type="Pfam" id="PF02148">
    <property type="entry name" value="zf-UBP"/>
    <property type="match status" value="1"/>
</dbReference>
<organism evidence="2 3">
    <name type="scientific">Hyphomicrobium album</name>
    <dbReference type="NCBI Taxonomy" id="2665159"/>
    <lineage>
        <taxon>Bacteria</taxon>
        <taxon>Pseudomonadati</taxon>
        <taxon>Pseudomonadota</taxon>
        <taxon>Alphaproteobacteria</taxon>
        <taxon>Hyphomicrobiales</taxon>
        <taxon>Hyphomicrobiaceae</taxon>
        <taxon>Hyphomicrobium</taxon>
    </lineage>
</organism>
<comment type="caution">
    <text evidence="2">The sequence shown here is derived from an EMBL/GenBank/DDBJ whole genome shotgun (WGS) entry which is preliminary data.</text>
</comment>
<proteinExistence type="predicted"/>
<reference evidence="2 3" key="1">
    <citation type="submission" date="2019-11" db="EMBL/GenBank/DDBJ databases">
        <title>Identification of a novel strain.</title>
        <authorList>
            <person name="Xu Q."/>
            <person name="Wang G."/>
        </authorList>
    </citation>
    <scope>NUCLEOTIDE SEQUENCE [LARGE SCALE GENOMIC DNA]</scope>
    <source>
        <strain evidence="3">xq</strain>
    </source>
</reference>
<dbReference type="InterPro" id="IPR013083">
    <property type="entry name" value="Znf_RING/FYVE/PHD"/>
</dbReference>
<dbReference type="EMBL" id="WMBQ01000001">
    <property type="protein sequence ID" value="MTD93856.1"/>
    <property type="molecule type" value="Genomic_DNA"/>
</dbReference>
<protein>
    <recommendedName>
        <fullName evidence="1">UBP-type domain-containing protein</fullName>
    </recommendedName>
</protein>
<feature type="domain" description="UBP-type" evidence="1">
    <location>
        <begin position="3"/>
        <end position="86"/>
    </location>
</feature>
<dbReference type="RefSeq" id="WP_154738355.1">
    <property type="nucleotide sequence ID" value="NZ_WMBQ01000001.1"/>
</dbReference>
<dbReference type="Proteomes" id="UP000440694">
    <property type="component" value="Unassembled WGS sequence"/>
</dbReference>
<dbReference type="AlphaFoldDB" id="A0A6I3KIH6"/>
<dbReference type="GO" id="GO:0008270">
    <property type="term" value="F:zinc ion binding"/>
    <property type="evidence" value="ECO:0007669"/>
    <property type="project" value="InterPro"/>
</dbReference>
<accession>A0A6I3KIH6</accession>
<dbReference type="Gene3D" id="3.30.40.10">
    <property type="entry name" value="Zinc/RING finger domain, C3HC4 (zinc finger)"/>
    <property type="match status" value="1"/>
</dbReference>
<dbReference type="PROSITE" id="PS50271">
    <property type="entry name" value="ZF_UBP"/>
    <property type="match status" value="1"/>
</dbReference>
<name>A0A6I3KIH6_9HYPH</name>
<keyword evidence="3" id="KW-1185">Reference proteome</keyword>
<evidence type="ECO:0000313" key="2">
    <source>
        <dbReference type="EMBL" id="MTD93856.1"/>
    </source>
</evidence>
<dbReference type="InterPro" id="IPR001607">
    <property type="entry name" value="Znf_UBP"/>
</dbReference>
<evidence type="ECO:0000259" key="1">
    <source>
        <dbReference type="PROSITE" id="PS50271"/>
    </source>
</evidence>
<gene>
    <name evidence="2" type="ORF">GIW81_05850</name>
</gene>
<evidence type="ECO:0000313" key="3">
    <source>
        <dbReference type="Proteomes" id="UP000440694"/>
    </source>
</evidence>
<dbReference type="SUPFAM" id="SSF57850">
    <property type="entry name" value="RING/U-box"/>
    <property type="match status" value="1"/>
</dbReference>